<name>A0A4V2R0A1_ACICA</name>
<dbReference type="PANTHER" id="PTHR21221">
    <property type="entry name" value="UREIDOGLYCOLATE HYDROLASE"/>
    <property type="match status" value="1"/>
</dbReference>
<dbReference type="PIRSF" id="PIRSF017306">
    <property type="entry name" value="Ureidogly_hydro"/>
    <property type="match status" value="1"/>
</dbReference>
<dbReference type="PANTHER" id="PTHR21221:SF1">
    <property type="entry name" value="UREIDOGLYCOLATE LYASE"/>
    <property type="match status" value="1"/>
</dbReference>
<organism evidence="5 6">
    <name type="scientific">Acinetobacter calcoaceticus</name>
    <dbReference type="NCBI Taxonomy" id="471"/>
    <lineage>
        <taxon>Bacteria</taxon>
        <taxon>Pseudomonadati</taxon>
        <taxon>Pseudomonadota</taxon>
        <taxon>Gammaproteobacteria</taxon>
        <taxon>Moraxellales</taxon>
        <taxon>Moraxellaceae</taxon>
        <taxon>Acinetobacter</taxon>
        <taxon>Acinetobacter calcoaceticus/baumannii complex</taxon>
    </lineage>
</organism>
<evidence type="ECO:0000256" key="1">
    <source>
        <dbReference type="ARBA" id="ARBA00011738"/>
    </source>
</evidence>
<sequence length="169" mass="18736">MPKRIQIPLQPLTSEGFSAYGEVIGCEDHDYFHINAAQTERYHDLALTQVDASAKLGISLFRNIILTELPCTIQMLERHPLGSQAFIPMQGQAFIIVVAPNLDENRPDLSKLQAFISHGAQGVNYRAGTWHHPLLTLEAPSLFAVVDRIGVGHNCDVFAFEDDTQVSII</sequence>
<dbReference type="Gene3D" id="2.60.120.480">
    <property type="entry name" value="Ureidoglycolate hydrolase"/>
    <property type="match status" value="1"/>
</dbReference>
<dbReference type="OrthoDB" id="9804602at2"/>
<gene>
    <name evidence="5" type="ORF">EC844_11932</name>
</gene>
<dbReference type="Pfam" id="PF04115">
    <property type="entry name" value="Ureidogly_lyase"/>
    <property type="match status" value="1"/>
</dbReference>
<dbReference type="GO" id="GO:0050385">
    <property type="term" value="F:ureidoglycolate lyase activity"/>
    <property type="evidence" value="ECO:0007669"/>
    <property type="project" value="UniProtKB-EC"/>
</dbReference>
<dbReference type="AlphaFoldDB" id="A0A4V2R0A1"/>
<evidence type="ECO:0000256" key="2">
    <source>
        <dbReference type="ARBA" id="ARBA00022631"/>
    </source>
</evidence>
<keyword evidence="2" id="KW-0659">Purine metabolism</keyword>
<dbReference type="InterPro" id="IPR007247">
    <property type="entry name" value="Ureidogly_lyase"/>
</dbReference>
<comment type="caution">
    <text evidence="5">The sequence shown here is derived from an EMBL/GenBank/DDBJ whole genome shotgun (WGS) entry which is preliminary data.</text>
</comment>
<reference evidence="5 6" key="1">
    <citation type="submission" date="2019-03" db="EMBL/GenBank/DDBJ databases">
        <title>Genomic analyses of the natural microbiome of Caenorhabditis elegans.</title>
        <authorList>
            <person name="Samuel B."/>
        </authorList>
    </citation>
    <scope>NUCLEOTIDE SEQUENCE [LARGE SCALE GENOMIC DNA]</scope>
    <source>
        <strain evidence="5 6">JUb89</strain>
    </source>
</reference>
<keyword evidence="6" id="KW-1185">Reference proteome</keyword>
<accession>A0A4V2R0A1</accession>
<evidence type="ECO:0000313" key="5">
    <source>
        <dbReference type="EMBL" id="TCM63818.1"/>
    </source>
</evidence>
<dbReference type="EMBL" id="SLVJ01000019">
    <property type="protein sequence ID" value="TCM63818.1"/>
    <property type="molecule type" value="Genomic_DNA"/>
</dbReference>
<dbReference type="GO" id="GO:0000256">
    <property type="term" value="P:allantoin catabolic process"/>
    <property type="evidence" value="ECO:0007669"/>
    <property type="project" value="InterPro"/>
</dbReference>
<evidence type="ECO:0000313" key="6">
    <source>
        <dbReference type="Proteomes" id="UP000294963"/>
    </source>
</evidence>
<protein>
    <submittedName>
        <fullName evidence="5">Ureidoglycolate lyase</fullName>
    </submittedName>
</protein>
<dbReference type="InterPro" id="IPR047233">
    <property type="entry name" value="UAH_cupin"/>
</dbReference>
<dbReference type="CDD" id="cd20298">
    <property type="entry name" value="cupin_UAH"/>
    <property type="match status" value="1"/>
</dbReference>
<dbReference type="InterPro" id="IPR011051">
    <property type="entry name" value="RmlC_Cupin_sf"/>
</dbReference>
<dbReference type="GO" id="GO:0006144">
    <property type="term" value="P:purine nucleobase metabolic process"/>
    <property type="evidence" value="ECO:0007669"/>
    <property type="project" value="UniProtKB-KW"/>
</dbReference>
<dbReference type="Proteomes" id="UP000294963">
    <property type="component" value="Unassembled WGS sequence"/>
</dbReference>
<keyword evidence="3 5" id="KW-0456">Lyase</keyword>
<evidence type="ECO:0000256" key="3">
    <source>
        <dbReference type="ARBA" id="ARBA00023239"/>
    </source>
</evidence>
<proteinExistence type="predicted"/>
<dbReference type="NCBIfam" id="NF002949">
    <property type="entry name" value="PRK03606.1-2"/>
    <property type="match status" value="1"/>
</dbReference>
<dbReference type="GO" id="GO:0004848">
    <property type="term" value="F:ureidoglycolate hydrolase activity"/>
    <property type="evidence" value="ECO:0007669"/>
    <property type="project" value="InterPro"/>
</dbReference>
<comment type="subunit">
    <text evidence="1">Homodimer.</text>
</comment>
<dbReference type="SUPFAM" id="SSF51182">
    <property type="entry name" value="RmlC-like cupins"/>
    <property type="match status" value="1"/>
</dbReference>
<evidence type="ECO:0000256" key="4">
    <source>
        <dbReference type="ARBA" id="ARBA00047684"/>
    </source>
</evidence>
<dbReference type="InterPro" id="IPR024060">
    <property type="entry name" value="Ureidoglycolate_lyase_dom_sf"/>
</dbReference>
<comment type="catalytic activity">
    <reaction evidence="4">
        <text>(S)-ureidoglycolate = urea + glyoxylate</text>
        <dbReference type="Rhea" id="RHEA:11304"/>
        <dbReference type="ChEBI" id="CHEBI:16199"/>
        <dbReference type="ChEBI" id="CHEBI:36655"/>
        <dbReference type="ChEBI" id="CHEBI:57296"/>
        <dbReference type="EC" id="4.3.2.3"/>
    </reaction>
</comment>